<dbReference type="AlphaFoldDB" id="A0A915LB98"/>
<keyword evidence="1" id="KW-0812">Transmembrane</keyword>
<reference evidence="3" key="1">
    <citation type="submission" date="2022-11" db="UniProtKB">
        <authorList>
            <consortium name="WormBaseParasite"/>
        </authorList>
    </citation>
    <scope>IDENTIFICATION</scope>
</reference>
<keyword evidence="1" id="KW-1133">Transmembrane helix</keyword>
<evidence type="ECO:0000313" key="3">
    <source>
        <dbReference type="WBParaSite" id="nRc.2.0.1.t48369-RA"/>
    </source>
</evidence>
<name>A0A915LB98_ROMCU</name>
<protein>
    <submittedName>
        <fullName evidence="3">Uncharacterized protein</fullName>
    </submittedName>
</protein>
<proteinExistence type="predicted"/>
<keyword evidence="2" id="KW-1185">Reference proteome</keyword>
<accession>A0A915LB98</accession>
<dbReference type="Proteomes" id="UP000887565">
    <property type="component" value="Unplaced"/>
</dbReference>
<organism evidence="2 3">
    <name type="scientific">Romanomermis culicivorax</name>
    <name type="common">Nematode worm</name>
    <dbReference type="NCBI Taxonomy" id="13658"/>
    <lineage>
        <taxon>Eukaryota</taxon>
        <taxon>Metazoa</taxon>
        <taxon>Ecdysozoa</taxon>
        <taxon>Nematoda</taxon>
        <taxon>Enoplea</taxon>
        <taxon>Dorylaimia</taxon>
        <taxon>Mermithida</taxon>
        <taxon>Mermithoidea</taxon>
        <taxon>Mermithidae</taxon>
        <taxon>Romanomermis</taxon>
    </lineage>
</organism>
<dbReference type="WBParaSite" id="nRc.2.0.1.t48369-RA">
    <property type="protein sequence ID" value="nRc.2.0.1.t48369-RA"/>
    <property type="gene ID" value="nRc.2.0.1.g48369"/>
</dbReference>
<sequence>MVINSSKTGVMLAAVIGILGMMATVILLVGLAFSLKRRKSSRDKSRNEGLLQINLPPVNFGLNQGSFVAQVQPDSTNDGTSRSRFEVLKFWKRSGHAP</sequence>
<keyword evidence="1" id="KW-0472">Membrane</keyword>
<evidence type="ECO:0000256" key="1">
    <source>
        <dbReference type="SAM" id="Phobius"/>
    </source>
</evidence>
<feature type="transmembrane region" description="Helical" evidence="1">
    <location>
        <begin position="12"/>
        <end position="35"/>
    </location>
</feature>
<evidence type="ECO:0000313" key="2">
    <source>
        <dbReference type="Proteomes" id="UP000887565"/>
    </source>
</evidence>